<feature type="compositionally biased region" description="Basic residues" evidence="1">
    <location>
        <begin position="89"/>
        <end position="105"/>
    </location>
</feature>
<gene>
    <name evidence="2" type="ORF">VNO80_02813</name>
</gene>
<organism evidence="2 3">
    <name type="scientific">Phaseolus coccineus</name>
    <name type="common">Scarlet runner bean</name>
    <name type="synonym">Phaseolus multiflorus</name>
    <dbReference type="NCBI Taxonomy" id="3886"/>
    <lineage>
        <taxon>Eukaryota</taxon>
        <taxon>Viridiplantae</taxon>
        <taxon>Streptophyta</taxon>
        <taxon>Embryophyta</taxon>
        <taxon>Tracheophyta</taxon>
        <taxon>Spermatophyta</taxon>
        <taxon>Magnoliopsida</taxon>
        <taxon>eudicotyledons</taxon>
        <taxon>Gunneridae</taxon>
        <taxon>Pentapetalae</taxon>
        <taxon>rosids</taxon>
        <taxon>fabids</taxon>
        <taxon>Fabales</taxon>
        <taxon>Fabaceae</taxon>
        <taxon>Papilionoideae</taxon>
        <taxon>50 kb inversion clade</taxon>
        <taxon>NPAAA clade</taxon>
        <taxon>indigoferoid/millettioid clade</taxon>
        <taxon>Phaseoleae</taxon>
        <taxon>Phaseolus</taxon>
    </lineage>
</organism>
<dbReference type="EMBL" id="JAYMYR010000002">
    <property type="protein sequence ID" value="KAK7377389.1"/>
    <property type="molecule type" value="Genomic_DNA"/>
</dbReference>
<reference evidence="2 3" key="1">
    <citation type="submission" date="2024-01" db="EMBL/GenBank/DDBJ databases">
        <title>The genomes of 5 underutilized Papilionoideae crops provide insights into root nodulation and disease resistanc.</title>
        <authorList>
            <person name="Jiang F."/>
        </authorList>
    </citation>
    <scope>NUCLEOTIDE SEQUENCE [LARGE SCALE GENOMIC DNA]</scope>
    <source>
        <strain evidence="2">JINMINGXINNONG_FW02</strain>
        <tissue evidence="2">Leaves</tissue>
    </source>
</reference>
<proteinExistence type="predicted"/>
<name>A0AAN9RMN9_PHACN</name>
<protein>
    <submittedName>
        <fullName evidence="2">Uncharacterized protein</fullName>
    </submittedName>
</protein>
<keyword evidence="3" id="KW-1185">Reference proteome</keyword>
<sequence length="127" mass="14384">MHLGLSLTKVSSLEILVDFLMAYKLDNLEPPHIGPFECFKHVEEKVEKMILDSATSWKRENKTTKVRTGLSNGPNKKILAKEVAPRLVSKRRKTLTSHRPMKRKVSTNSLAKDSNSDELNVAILTKE</sequence>
<evidence type="ECO:0000256" key="1">
    <source>
        <dbReference type="SAM" id="MobiDB-lite"/>
    </source>
</evidence>
<evidence type="ECO:0000313" key="2">
    <source>
        <dbReference type="EMBL" id="KAK7377389.1"/>
    </source>
</evidence>
<dbReference type="Proteomes" id="UP001374584">
    <property type="component" value="Unassembled WGS sequence"/>
</dbReference>
<dbReference type="AlphaFoldDB" id="A0AAN9RMN9"/>
<feature type="region of interest" description="Disordered" evidence="1">
    <location>
        <begin position="89"/>
        <end position="127"/>
    </location>
</feature>
<evidence type="ECO:0000313" key="3">
    <source>
        <dbReference type="Proteomes" id="UP001374584"/>
    </source>
</evidence>
<accession>A0AAN9RMN9</accession>
<comment type="caution">
    <text evidence="2">The sequence shown here is derived from an EMBL/GenBank/DDBJ whole genome shotgun (WGS) entry which is preliminary data.</text>
</comment>